<dbReference type="RefSeq" id="XP_018269954.1">
    <property type="nucleotide sequence ID" value="XM_018417343.1"/>
</dbReference>
<evidence type="ECO:0000313" key="3">
    <source>
        <dbReference type="Proteomes" id="UP000053890"/>
    </source>
</evidence>
<reference evidence="2 3" key="1">
    <citation type="journal article" date="2015" name="Front. Microbiol.">
        <title>Genome sequence of the plant growth promoting endophytic yeast Rhodotorula graminis WP1.</title>
        <authorList>
            <person name="Firrincieli A."/>
            <person name="Otillar R."/>
            <person name="Salamov A."/>
            <person name="Schmutz J."/>
            <person name="Khan Z."/>
            <person name="Redman R.S."/>
            <person name="Fleck N.D."/>
            <person name="Lindquist E."/>
            <person name="Grigoriev I.V."/>
            <person name="Doty S.L."/>
        </authorList>
    </citation>
    <scope>NUCLEOTIDE SEQUENCE [LARGE SCALE GENOMIC DNA]</scope>
    <source>
        <strain evidence="2 3">WP1</strain>
    </source>
</reference>
<evidence type="ECO:0000313" key="2">
    <source>
        <dbReference type="EMBL" id="KPV73905.1"/>
    </source>
</evidence>
<dbReference type="GO" id="GO:0005829">
    <property type="term" value="C:cytosol"/>
    <property type="evidence" value="ECO:0007669"/>
    <property type="project" value="TreeGrafter"/>
</dbReference>
<dbReference type="PANTHER" id="PTHR14614:SF161">
    <property type="match status" value="1"/>
</dbReference>
<feature type="compositionally biased region" description="Low complexity" evidence="1">
    <location>
        <begin position="283"/>
        <end position="298"/>
    </location>
</feature>
<gene>
    <name evidence="2" type="ORF">RHOBADRAFT_54493</name>
</gene>
<organism evidence="2 3">
    <name type="scientific">Rhodotorula graminis (strain WP1)</name>
    <dbReference type="NCBI Taxonomy" id="578459"/>
    <lineage>
        <taxon>Eukaryota</taxon>
        <taxon>Fungi</taxon>
        <taxon>Dikarya</taxon>
        <taxon>Basidiomycota</taxon>
        <taxon>Pucciniomycotina</taxon>
        <taxon>Microbotryomycetes</taxon>
        <taxon>Sporidiobolales</taxon>
        <taxon>Sporidiobolaceae</taxon>
        <taxon>Rhodotorula</taxon>
    </lineage>
</organism>
<dbReference type="PANTHER" id="PTHR14614">
    <property type="entry name" value="HEPATOCELLULAR CARCINOMA-ASSOCIATED ANTIGEN"/>
    <property type="match status" value="1"/>
</dbReference>
<dbReference type="GO" id="GO:0032991">
    <property type="term" value="C:protein-containing complex"/>
    <property type="evidence" value="ECO:0007669"/>
    <property type="project" value="TreeGrafter"/>
</dbReference>
<dbReference type="EMBL" id="KQ474081">
    <property type="protein sequence ID" value="KPV73905.1"/>
    <property type="molecule type" value="Genomic_DNA"/>
</dbReference>
<dbReference type="InterPro" id="IPR029063">
    <property type="entry name" value="SAM-dependent_MTases_sf"/>
</dbReference>
<dbReference type="Gene3D" id="3.40.50.150">
    <property type="entry name" value="Vaccinia Virus protein VP39"/>
    <property type="match status" value="1"/>
</dbReference>
<dbReference type="InterPro" id="IPR019410">
    <property type="entry name" value="Methyltransf_16"/>
</dbReference>
<keyword evidence="3" id="KW-1185">Reference proteome</keyword>
<feature type="compositionally biased region" description="Pro residues" evidence="1">
    <location>
        <begin position="77"/>
        <end position="94"/>
    </location>
</feature>
<dbReference type="GeneID" id="28977791"/>
<feature type="region of interest" description="Disordered" evidence="1">
    <location>
        <begin position="66"/>
        <end position="99"/>
    </location>
</feature>
<name>A0A0P9IVY6_RHOGW</name>
<dbReference type="AlphaFoldDB" id="A0A0P9IVY6"/>
<protein>
    <submittedName>
        <fullName evidence="2">Uncharacterized protein</fullName>
    </submittedName>
</protein>
<dbReference type="Proteomes" id="UP000053890">
    <property type="component" value="Unassembled WGS sequence"/>
</dbReference>
<accession>A0A0P9IVY6</accession>
<evidence type="ECO:0000256" key="1">
    <source>
        <dbReference type="SAM" id="MobiDB-lite"/>
    </source>
</evidence>
<sequence length="369" mass="39794">MSNDPNFPKGLAIAPSRAAHGPGALVDDGLCVEDDAAQDVERFGIAGRTWEAAYLLRSYLALSTSTSRTSSSTPPLIFDPPCPLLSDPPSPPDRPSTRKRKRTILELGAGTGFLSLAVAPHLHRSTDRLVVTDLHNVCPLLSENLAAARARWTARGVDAAEVLVRPLPWGDARALEALRVDDGILLPDLVLASDLIYFPFLYAPLLRTLLGLTEPRRACGAGDEDVDDERGLLVTSPKVVFSYKVRSLVKEQPFWEAFGRWFDFEPVQLGSHPPPSAGEDDSPTGTSSSPAPPTTTWTRFGAAHPSSTSPGTTDELYVFVCSRWPGTFGFDGSGVSDAELLEGRGERARGVEAGATRFEEMLLAATEWD</sequence>
<dbReference type="STRING" id="578459.A0A0P9IVY6"/>
<feature type="region of interest" description="Disordered" evidence="1">
    <location>
        <begin position="269"/>
        <end position="310"/>
    </location>
</feature>
<dbReference type="OrthoDB" id="413520at2759"/>
<proteinExistence type="predicted"/>
<dbReference type="SUPFAM" id="SSF53335">
    <property type="entry name" value="S-adenosyl-L-methionine-dependent methyltransferases"/>
    <property type="match status" value="1"/>
</dbReference>
<dbReference type="Pfam" id="PF10294">
    <property type="entry name" value="Methyltransf_16"/>
    <property type="match status" value="1"/>
</dbReference>
<dbReference type="GO" id="GO:0008757">
    <property type="term" value="F:S-adenosylmethionine-dependent methyltransferase activity"/>
    <property type="evidence" value="ECO:0007669"/>
    <property type="project" value="UniProtKB-ARBA"/>
</dbReference>
<dbReference type="OMA" id="KETPFWT"/>